<dbReference type="Pfam" id="PF13191">
    <property type="entry name" value="AAA_16"/>
    <property type="match status" value="1"/>
</dbReference>
<evidence type="ECO:0000313" key="7">
    <source>
        <dbReference type="Proteomes" id="UP000789706"/>
    </source>
</evidence>
<comment type="similarity">
    <text evidence="1">Belongs to the ORC5 family.</text>
</comment>
<accession>A0A9N8YR74</accession>
<dbReference type="SUPFAM" id="SSF52540">
    <property type="entry name" value="P-loop containing nucleoside triphosphate hydrolases"/>
    <property type="match status" value="1"/>
</dbReference>
<dbReference type="PANTHER" id="PTHR12705">
    <property type="entry name" value="ORIGIN RECOGNITION COMPLEX SUBUNIT 5"/>
    <property type="match status" value="1"/>
</dbReference>
<evidence type="ECO:0000259" key="5">
    <source>
        <dbReference type="Pfam" id="PF14630"/>
    </source>
</evidence>
<dbReference type="GO" id="GO:0003688">
    <property type="term" value="F:DNA replication origin binding"/>
    <property type="evidence" value="ECO:0007669"/>
    <property type="project" value="TreeGrafter"/>
</dbReference>
<dbReference type="Pfam" id="PF14630">
    <property type="entry name" value="ORC5_C"/>
    <property type="match status" value="1"/>
</dbReference>
<reference evidence="6" key="1">
    <citation type="submission" date="2021-06" db="EMBL/GenBank/DDBJ databases">
        <authorList>
            <person name="Kallberg Y."/>
            <person name="Tangrot J."/>
            <person name="Rosling A."/>
        </authorList>
    </citation>
    <scope>NUCLEOTIDE SEQUENCE</scope>
    <source>
        <strain evidence="6">AZ414A</strain>
    </source>
</reference>
<dbReference type="InterPro" id="IPR020796">
    <property type="entry name" value="ORC5"/>
</dbReference>
<gene>
    <name evidence="6" type="ORF">DEBURN_LOCUS2126</name>
</gene>
<dbReference type="Gene3D" id="3.40.50.300">
    <property type="entry name" value="P-loop containing nucleotide triphosphate hydrolases"/>
    <property type="match status" value="1"/>
</dbReference>
<dbReference type="InterPro" id="IPR047088">
    <property type="entry name" value="ORC5_C"/>
</dbReference>
<dbReference type="Proteomes" id="UP000789706">
    <property type="component" value="Unassembled WGS sequence"/>
</dbReference>
<evidence type="ECO:0000313" key="6">
    <source>
        <dbReference type="EMBL" id="CAG8450861.1"/>
    </source>
</evidence>
<evidence type="ECO:0000256" key="1">
    <source>
        <dbReference type="ARBA" id="ARBA00006269"/>
    </source>
</evidence>
<comment type="caution">
    <text evidence="6">The sequence shown here is derived from an EMBL/GenBank/DDBJ whole genome shotgun (WGS) entry which is preliminary data.</text>
</comment>
<keyword evidence="2" id="KW-0547">Nucleotide-binding</keyword>
<organism evidence="6 7">
    <name type="scientific">Diversispora eburnea</name>
    <dbReference type="NCBI Taxonomy" id="1213867"/>
    <lineage>
        <taxon>Eukaryota</taxon>
        <taxon>Fungi</taxon>
        <taxon>Fungi incertae sedis</taxon>
        <taxon>Mucoromycota</taxon>
        <taxon>Glomeromycotina</taxon>
        <taxon>Glomeromycetes</taxon>
        <taxon>Diversisporales</taxon>
        <taxon>Diversisporaceae</taxon>
        <taxon>Diversispora</taxon>
    </lineage>
</organism>
<evidence type="ECO:0000256" key="3">
    <source>
        <dbReference type="ARBA" id="ARBA00022840"/>
    </source>
</evidence>
<evidence type="ECO:0000259" key="4">
    <source>
        <dbReference type="Pfam" id="PF13191"/>
    </source>
</evidence>
<dbReference type="InterPro" id="IPR027417">
    <property type="entry name" value="P-loop_NTPase"/>
</dbReference>
<dbReference type="PANTHER" id="PTHR12705:SF0">
    <property type="entry name" value="ORIGIN RECOGNITION COMPLEX SUBUNIT 5"/>
    <property type="match status" value="1"/>
</dbReference>
<proteinExistence type="inferred from homology"/>
<evidence type="ECO:0000256" key="2">
    <source>
        <dbReference type="ARBA" id="ARBA00022741"/>
    </source>
</evidence>
<dbReference type="OrthoDB" id="365981at2759"/>
<dbReference type="AlphaFoldDB" id="A0A9N8YR74"/>
<dbReference type="EMBL" id="CAJVPK010000110">
    <property type="protein sequence ID" value="CAG8450861.1"/>
    <property type="molecule type" value="Genomic_DNA"/>
</dbReference>
<protein>
    <submittedName>
        <fullName evidence="6">6743_t:CDS:1</fullName>
    </submittedName>
</protein>
<keyword evidence="3" id="KW-0067">ATP-binding</keyword>
<feature type="domain" description="Origin recognition complex subunit 5 C-terminal" evidence="5">
    <location>
        <begin position="256"/>
        <end position="387"/>
    </location>
</feature>
<sequence length="391" mass="45676">MTIEPQLKKKLLEEFPGRTSQIDTLLNWFGKPDERTPPTIFIHGNRALGKTELIKRLFTLGFTTGQSSFVNCRICYTPQQVFEYTLKNLAEKRIICKNINDFTIQMQELCENNLETKYLIFDNAELLWKLSSTLVPALLALSQWTNLNICVILISQVPWEKFRKIIGIPEPWQLYFQDKFVENICDVFFENCDLLDLIRLLPGLFEKFMIPVNEERATRNDISFLCNELKPYLESALDNLYLQNISNNSTKPEDQMPKWSLYLLIATYLGSYIPKLLDKEYFAQESTGKKRKLRKKKIDKSPKNPKKKGPQLCEMERVLAIFQCIYVEGIIQTFDIQMQIESFVTHRLLIRTSSLERLEEVSYRCNVSSNCINQIAQSIGFDLSKYLDHDL</sequence>
<dbReference type="InterPro" id="IPR041664">
    <property type="entry name" value="AAA_16"/>
</dbReference>
<feature type="domain" description="Orc1-like AAA ATPase" evidence="4">
    <location>
        <begin position="14"/>
        <end position="151"/>
    </location>
</feature>
<name>A0A9N8YR74_9GLOM</name>
<keyword evidence="7" id="KW-1185">Reference proteome</keyword>
<dbReference type="GO" id="GO:0006270">
    <property type="term" value="P:DNA replication initiation"/>
    <property type="evidence" value="ECO:0007669"/>
    <property type="project" value="TreeGrafter"/>
</dbReference>
<dbReference type="GO" id="GO:0005664">
    <property type="term" value="C:nuclear origin of replication recognition complex"/>
    <property type="evidence" value="ECO:0007669"/>
    <property type="project" value="TreeGrafter"/>
</dbReference>